<organism evidence="2 3">
    <name type="scientific">Mesorhizobium calcicola</name>
    <dbReference type="NCBI Taxonomy" id="1300310"/>
    <lineage>
        <taxon>Bacteria</taxon>
        <taxon>Pseudomonadati</taxon>
        <taxon>Pseudomonadota</taxon>
        <taxon>Alphaproteobacteria</taxon>
        <taxon>Hyphomicrobiales</taxon>
        <taxon>Phyllobacteriaceae</taxon>
        <taxon>Mesorhizobium</taxon>
    </lineage>
</organism>
<proteinExistence type="predicted"/>
<dbReference type="PANTHER" id="PTHR43755">
    <property type="match status" value="1"/>
</dbReference>
<dbReference type="InterPro" id="IPR036188">
    <property type="entry name" value="FAD/NAD-bd_sf"/>
</dbReference>
<comment type="caution">
    <text evidence="2">The sequence shown here is derived from an EMBL/GenBank/DDBJ whole genome shotgun (WGS) entry which is preliminary data.</text>
</comment>
<evidence type="ECO:0000259" key="1">
    <source>
        <dbReference type="Pfam" id="PF07992"/>
    </source>
</evidence>
<feature type="domain" description="FAD/NAD(P)-binding" evidence="1">
    <location>
        <begin position="8"/>
        <end position="291"/>
    </location>
</feature>
<keyword evidence="3" id="KW-1185">Reference proteome</keyword>
<dbReference type="InterPro" id="IPR052541">
    <property type="entry name" value="SQRD"/>
</dbReference>
<evidence type="ECO:0000313" key="2">
    <source>
        <dbReference type="EMBL" id="MFD2054683.1"/>
    </source>
</evidence>
<protein>
    <submittedName>
        <fullName evidence="2">NAD(P)/FAD-dependent oxidoreductase</fullName>
        <ecNumber evidence="2">1.6.5.-</ecNumber>
    </submittedName>
</protein>
<dbReference type="EC" id="1.6.5.-" evidence="2"/>
<dbReference type="Gene3D" id="3.50.50.60">
    <property type="entry name" value="FAD/NAD(P)-binding domain"/>
    <property type="match status" value="2"/>
</dbReference>
<dbReference type="Pfam" id="PF07992">
    <property type="entry name" value="Pyr_redox_2"/>
    <property type="match status" value="1"/>
</dbReference>
<accession>A0ABW4WF04</accession>
<dbReference type="EMBL" id="JBHUGY010000026">
    <property type="protein sequence ID" value="MFD2054683.1"/>
    <property type="molecule type" value="Genomic_DNA"/>
</dbReference>
<gene>
    <name evidence="2" type="ORF">ACFSQT_16770</name>
</gene>
<dbReference type="InterPro" id="IPR023753">
    <property type="entry name" value="FAD/NAD-binding_dom"/>
</dbReference>
<reference evidence="3" key="1">
    <citation type="journal article" date="2019" name="Int. J. Syst. Evol. Microbiol.">
        <title>The Global Catalogue of Microorganisms (GCM) 10K type strain sequencing project: providing services to taxonomists for standard genome sequencing and annotation.</title>
        <authorList>
            <consortium name="The Broad Institute Genomics Platform"/>
            <consortium name="The Broad Institute Genome Sequencing Center for Infectious Disease"/>
            <person name="Wu L."/>
            <person name="Ma J."/>
        </authorList>
    </citation>
    <scope>NUCLEOTIDE SEQUENCE [LARGE SCALE GENOMIC DNA]</scope>
    <source>
        <strain evidence="3">CGMCC 1.16226</strain>
    </source>
</reference>
<dbReference type="GO" id="GO:0016491">
    <property type="term" value="F:oxidoreductase activity"/>
    <property type="evidence" value="ECO:0007669"/>
    <property type="project" value="UniProtKB-KW"/>
</dbReference>
<dbReference type="SUPFAM" id="SSF51905">
    <property type="entry name" value="FAD/NAD(P)-binding domain"/>
    <property type="match status" value="2"/>
</dbReference>
<dbReference type="PANTHER" id="PTHR43755:SF1">
    <property type="entry name" value="FAD-DEPENDENT PYRIDINE NUCLEOTIDE-DISULPHIDE OXIDOREDUCTASE"/>
    <property type="match status" value="1"/>
</dbReference>
<dbReference type="RefSeq" id="WP_379020454.1">
    <property type="nucleotide sequence ID" value="NZ_JBHUGY010000026.1"/>
</dbReference>
<dbReference type="Proteomes" id="UP001597349">
    <property type="component" value="Unassembled WGS sequence"/>
</dbReference>
<sequence length="380" mass="40736">MNTASKPRVVVLGAGFGGLELTTLLSEAMGDSIDVTLIDQSDSFMFGFSKLDVMFGLKTPQAVRLPYKSYAKPGVRMLKRTITSIDPERRRVTTNDGVFDADHLVVALGAEYDFDATPGLSGTAEFYTVAGAERLRDVLPTFRKGKAMVGVCGAPYKCPPAPSECVLMLHDYLVRQGVREACEIALVLPLGSPVPPSPDTSRALLAAFAERDIKFVPGRRVASVDNARNVAVLDDGTEMPFDLFLGVPKHRVPPVVLESGMAENGWIPVNPRTLETRYENVHAVGDGANTGTPKAGVFAEGAARAVATGLIAKLRQSGSGSLYDGFGTCYIEFGGGRIGKVEVDFFSGPAPTGNYYEPSVALRADKETFGSSRRSRWFGL</sequence>
<name>A0ABW4WF04_9HYPH</name>
<evidence type="ECO:0000313" key="3">
    <source>
        <dbReference type="Proteomes" id="UP001597349"/>
    </source>
</evidence>
<keyword evidence="2" id="KW-0560">Oxidoreductase</keyword>